<feature type="transmembrane region" description="Helical" evidence="1">
    <location>
        <begin position="143"/>
        <end position="164"/>
    </location>
</feature>
<evidence type="ECO:0000313" key="2">
    <source>
        <dbReference type="EMBL" id="PKY89525.1"/>
    </source>
</evidence>
<proteinExistence type="predicted"/>
<keyword evidence="1" id="KW-0472">Membrane</keyword>
<dbReference type="AlphaFoldDB" id="A0A2I1K1U9"/>
<keyword evidence="1" id="KW-0812">Transmembrane</keyword>
<feature type="transmembrane region" description="Helical" evidence="1">
    <location>
        <begin position="72"/>
        <end position="94"/>
    </location>
</feature>
<reference evidence="2 3" key="1">
    <citation type="submission" date="2017-12" db="EMBL/GenBank/DDBJ databases">
        <title>Phylogenetic diversity of female urinary microbiome.</title>
        <authorList>
            <person name="Thomas-White K."/>
            <person name="Wolfe A.J."/>
        </authorList>
    </citation>
    <scope>NUCLEOTIDE SEQUENCE [LARGE SCALE GENOMIC DNA]</scope>
    <source>
        <strain evidence="2 3">UMB0898</strain>
    </source>
</reference>
<feature type="transmembrane region" description="Helical" evidence="1">
    <location>
        <begin position="106"/>
        <end position="128"/>
    </location>
</feature>
<dbReference type="RefSeq" id="WP_006701506.1">
    <property type="nucleotide sequence ID" value="NZ_PKHE01000007.1"/>
</dbReference>
<dbReference type="Proteomes" id="UP000234384">
    <property type="component" value="Unassembled WGS sequence"/>
</dbReference>
<dbReference type="Pfam" id="PF12822">
    <property type="entry name" value="ECF_trnsprt"/>
    <property type="match status" value="1"/>
</dbReference>
<gene>
    <name evidence="2" type="ORF">CYJ57_03950</name>
</gene>
<comment type="caution">
    <text evidence="2">The sequence shown here is derived from an EMBL/GenBank/DDBJ whole genome shotgun (WGS) entry which is preliminary data.</text>
</comment>
<dbReference type="InterPro" id="IPR024529">
    <property type="entry name" value="ECF_trnsprt_substrate-spec"/>
</dbReference>
<dbReference type="Gene3D" id="1.10.1760.20">
    <property type="match status" value="1"/>
</dbReference>
<sequence>MNRTRQLILGAVLIAFGLIVPSIFHYFSLGGRVFLPMHIPVLLAGMLLSPSIAVIVGILTPVMSTLLTGMPPVFPTMTVMMFELGSYALITALMRRQFKLGIYPSLIIGILSGRVVGALVTWFISFFVADMNIHPLLYIANNFMTGLPGIILQLVLIPVMTYMIESTNLYKENHI</sequence>
<name>A0A2I1K1U9_9LACT</name>
<dbReference type="GO" id="GO:0022857">
    <property type="term" value="F:transmembrane transporter activity"/>
    <property type="evidence" value="ECO:0007669"/>
    <property type="project" value="InterPro"/>
</dbReference>
<evidence type="ECO:0000256" key="1">
    <source>
        <dbReference type="SAM" id="Phobius"/>
    </source>
</evidence>
<organism evidence="2 3">
    <name type="scientific">Falseniella ignava</name>
    <dbReference type="NCBI Taxonomy" id="137730"/>
    <lineage>
        <taxon>Bacteria</taxon>
        <taxon>Bacillati</taxon>
        <taxon>Bacillota</taxon>
        <taxon>Bacilli</taxon>
        <taxon>Lactobacillales</taxon>
        <taxon>Aerococcaceae</taxon>
        <taxon>Falseniella</taxon>
    </lineage>
</organism>
<keyword evidence="1" id="KW-1133">Transmembrane helix</keyword>
<dbReference type="OrthoDB" id="9815422at2"/>
<accession>A0A2I1K1U9</accession>
<dbReference type="EMBL" id="PKHE01000007">
    <property type="protein sequence ID" value="PKY89525.1"/>
    <property type="molecule type" value="Genomic_DNA"/>
</dbReference>
<feature type="transmembrane region" description="Helical" evidence="1">
    <location>
        <begin position="6"/>
        <end position="27"/>
    </location>
</feature>
<protein>
    <submittedName>
        <fullName evidence="2">ECF transporter S component</fullName>
    </submittedName>
</protein>
<evidence type="ECO:0000313" key="3">
    <source>
        <dbReference type="Proteomes" id="UP000234384"/>
    </source>
</evidence>
<feature type="transmembrane region" description="Helical" evidence="1">
    <location>
        <begin position="39"/>
        <end position="60"/>
    </location>
</feature>